<feature type="region of interest" description="Disordered" evidence="1">
    <location>
        <begin position="1"/>
        <end position="32"/>
    </location>
</feature>
<organism evidence="2 3">
    <name type="scientific">Algoriphagus sanaruensis</name>
    <dbReference type="NCBI Taxonomy" id="1727163"/>
    <lineage>
        <taxon>Bacteria</taxon>
        <taxon>Pseudomonadati</taxon>
        <taxon>Bacteroidota</taxon>
        <taxon>Cytophagia</taxon>
        <taxon>Cytophagales</taxon>
        <taxon>Cyclobacteriaceae</taxon>
        <taxon>Algoriphagus</taxon>
    </lineage>
</organism>
<evidence type="ECO:0000256" key="1">
    <source>
        <dbReference type="SAM" id="MobiDB-lite"/>
    </source>
</evidence>
<keyword evidence="3" id="KW-1185">Reference proteome</keyword>
<evidence type="ECO:0000313" key="3">
    <source>
        <dbReference type="Proteomes" id="UP000073816"/>
    </source>
</evidence>
<proteinExistence type="predicted"/>
<name>A0A142ENJ5_9BACT</name>
<feature type="compositionally biased region" description="Polar residues" evidence="1">
    <location>
        <begin position="15"/>
        <end position="32"/>
    </location>
</feature>
<evidence type="ECO:0000313" key="2">
    <source>
        <dbReference type="EMBL" id="AMQ56700.1"/>
    </source>
</evidence>
<protein>
    <submittedName>
        <fullName evidence="2">Uncharacterized protein</fullName>
    </submittedName>
</protein>
<reference evidence="3" key="1">
    <citation type="submission" date="2015-09" db="EMBL/GenBank/DDBJ databases">
        <title>Complete sequence of Algoriphagus sp. M8-2.</title>
        <authorList>
            <person name="Shintani M."/>
        </authorList>
    </citation>
    <scope>NUCLEOTIDE SEQUENCE [LARGE SCALE GENOMIC DNA]</scope>
    <source>
        <strain evidence="3">M8-2</strain>
    </source>
</reference>
<dbReference type="STRING" id="1727163.AO498_09722"/>
<sequence>MAENWVLTGGMPFETTPSLQTGGETKIHFQSF</sequence>
<dbReference type="Proteomes" id="UP000073816">
    <property type="component" value="Chromosome"/>
</dbReference>
<accession>A0A142ENJ5</accession>
<dbReference type="PATRIC" id="fig|1727163.4.peg.2031"/>
<reference evidence="2 3" key="2">
    <citation type="journal article" date="2016" name="Genome Announc.">
        <title>Complete Genome Sequence of Algoriphagus sp. Strain M8-2, Isolated from a Brackish Lake.</title>
        <authorList>
            <person name="Muraguchi Y."/>
            <person name="Kushimoto K."/>
            <person name="Ohtsubo Y."/>
            <person name="Suzuki T."/>
            <person name="Dohra H."/>
            <person name="Kimbara K."/>
            <person name="Shintani M."/>
        </authorList>
    </citation>
    <scope>NUCLEOTIDE SEQUENCE [LARGE SCALE GENOMIC DNA]</scope>
    <source>
        <strain evidence="2 3">M8-2</strain>
    </source>
</reference>
<dbReference type="AlphaFoldDB" id="A0A142ENJ5"/>
<dbReference type="EMBL" id="CP012836">
    <property type="protein sequence ID" value="AMQ56700.1"/>
    <property type="molecule type" value="Genomic_DNA"/>
</dbReference>
<dbReference type="KEGG" id="alm:AO498_09722"/>
<gene>
    <name evidence="2" type="ORF">AO498_09722</name>
</gene>